<feature type="domain" description="Polysaccharide pyruvyl transferase" evidence="1">
    <location>
        <begin position="13"/>
        <end position="281"/>
    </location>
</feature>
<dbReference type="AlphaFoldDB" id="A0A2A2T9P9"/>
<name>A0A2A2T9P9_9CYAN</name>
<dbReference type="GO" id="GO:0016740">
    <property type="term" value="F:transferase activity"/>
    <property type="evidence" value="ECO:0007669"/>
    <property type="project" value="UniProtKB-KW"/>
</dbReference>
<dbReference type="RefSeq" id="WP_095725105.1">
    <property type="nucleotide sequence ID" value="NZ_NTFS01000728.1"/>
</dbReference>
<proteinExistence type="predicted"/>
<dbReference type="PANTHER" id="PTHR36836:SF1">
    <property type="entry name" value="COLANIC ACID BIOSYNTHESIS PROTEIN WCAK"/>
    <property type="match status" value="1"/>
</dbReference>
<dbReference type="Proteomes" id="UP000218238">
    <property type="component" value="Unassembled WGS sequence"/>
</dbReference>
<dbReference type="InterPro" id="IPR007345">
    <property type="entry name" value="Polysacch_pyruvyl_Trfase"/>
</dbReference>
<dbReference type="PANTHER" id="PTHR36836">
    <property type="entry name" value="COLANIC ACID BIOSYNTHESIS PROTEIN WCAK"/>
    <property type="match status" value="1"/>
</dbReference>
<dbReference type="Pfam" id="PF04230">
    <property type="entry name" value="PS_pyruv_trans"/>
    <property type="match status" value="1"/>
</dbReference>
<evidence type="ECO:0000313" key="2">
    <source>
        <dbReference type="EMBL" id="PAX45720.1"/>
    </source>
</evidence>
<dbReference type="InterPro" id="IPR019896">
    <property type="entry name" value="Polysacch_pyruvyl_Trfase_CsaB"/>
</dbReference>
<sequence length="289" mass="31683">MRALLSGYYGKGNGGDEALLATLLQMLPSHVTPVVLSGNPQETSQRYGVEAYDRMNIPTVIKALRSSDAFIWGGGSLIQDATSAVSPFYYVSLMALAQKMGLKTVAWAQGIGPLVRSQTKWVAQKTFAGCTKVSVRDTKSAALLTEWKVPHFLAPDPVWALQSKPTPGLWDLPAPRVAVTLRSHSQLTAPRLERLTRALVDFQKATQTFIILLPFQKAQDYAIAQAIQPALKDVSKILHFEEPEILKGVFRGVDMAIGMRLHSLIMAASEGCKAFALSYDPKVNRLMED</sequence>
<gene>
    <name evidence="2" type="primary">csaB</name>
    <name evidence="2" type="ORF">CK510_30270</name>
</gene>
<organism evidence="2 3">
    <name type="scientific">Brunnivagina elsteri CCALA 953</name>
    <dbReference type="NCBI Taxonomy" id="987040"/>
    <lineage>
        <taxon>Bacteria</taxon>
        <taxon>Bacillati</taxon>
        <taxon>Cyanobacteriota</taxon>
        <taxon>Cyanophyceae</taxon>
        <taxon>Nostocales</taxon>
        <taxon>Calotrichaceae</taxon>
        <taxon>Brunnivagina</taxon>
    </lineage>
</organism>
<keyword evidence="2" id="KW-0808">Transferase</keyword>
<dbReference type="EMBL" id="NTFS01000728">
    <property type="protein sequence ID" value="PAX45720.1"/>
    <property type="molecule type" value="Genomic_DNA"/>
</dbReference>
<evidence type="ECO:0000259" key="1">
    <source>
        <dbReference type="Pfam" id="PF04230"/>
    </source>
</evidence>
<protein>
    <submittedName>
        <fullName evidence="2">Polysaccharide pyruvyl transferase CsaB</fullName>
    </submittedName>
</protein>
<dbReference type="OrthoDB" id="3199616at2"/>
<accession>A0A2A2T9P9</accession>
<feature type="non-terminal residue" evidence="2">
    <location>
        <position position="289"/>
    </location>
</feature>
<keyword evidence="3" id="KW-1185">Reference proteome</keyword>
<dbReference type="NCBIfam" id="TIGR03609">
    <property type="entry name" value="S_layer_CsaB"/>
    <property type="match status" value="1"/>
</dbReference>
<reference evidence="2 3" key="1">
    <citation type="submission" date="2017-08" db="EMBL/GenBank/DDBJ databases">
        <title>Draft genome sequence of filamentous cyanobacterium Calothrix elsteri CCALA 953.</title>
        <authorList>
            <person name="Gagunashvili A.N."/>
            <person name="Elster J."/>
            <person name="Andresson O.S."/>
        </authorList>
    </citation>
    <scope>NUCLEOTIDE SEQUENCE [LARGE SCALE GENOMIC DNA]</scope>
    <source>
        <strain evidence="2 3">CCALA 953</strain>
    </source>
</reference>
<comment type="caution">
    <text evidence="2">The sequence shown here is derived from an EMBL/GenBank/DDBJ whole genome shotgun (WGS) entry which is preliminary data.</text>
</comment>
<evidence type="ECO:0000313" key="3">
    <source>
        <dbReference type="Proteomes" id="UP000218238"/>
    </source>
</evidence>